<sequence length="688" mass="76884">MDNTARNTCGIVPGLGDSHAGPGPDESDADLAGTPEWFDFEQWELDQDLRGLSALRNSESGPNTSSLTPQSSSIEFDLDFDLEEGLRRDTSQRTEVAPLVSDFDVISQQDVLSLGSTLTTEGLNSISLASDDAANPLVLQFTTNVAKLPVRHDSILSGYYGDHSDKTRSENKTFSDDIVSQERFGAGNTSYAIRPRGAPSTTKSNTKDKSWHNTSTARSQLASENTTNTTPHDCFHAFRNILPRPNSQPSPLSNTDSDAQALIPRKGKRKPNTDASRKKIKLVRRVGACLRCRIFKESCDENEPCGRCTVALTNAKVFRVPCFRVPLDDVIAFRAGNSRTGRTRSEPIYPRWAGDDTRPRTIVLSYPFKKQGAGEGAIVSVQCRKFIPCEWDVMEEPWPLPHGRAITMKSTPFACYDDGTTVTAVAGYIQSTKEALLHESLDGVSDELLLLSTAEAIRYCLKFKDSSVAIAMNIRAASFFSRTKMIITGTNVLDLPYFYDSRFLVNGGYPVPSMIDYQIDYMAITYMWGQMEMLVKQLKKLIFSKNQRKSWYEVYLTVFVLLQSLETVQARQIDIIRRYEPEGGEPLSKARNIGNRMMQEWKHSAKTLIYHYRAVLKGMVPFAATWNDKHATVLRRDCGLDEKALQYVQQMSDIIGGRLGFLKQLTNEGVDNDAAKPLAWIAQLYVDD</sequence>
<dbReference type="CDD" id="cd00067">
    <property type="entry name" value="GAL4"/>
    <property type="match status" value="1"/>
</dbReference>
<evidence type="ECO:0000313" key="4">
    <source>
        <dbReference type="Proteomes" id="UP001303160"/>
    </source>
</evidence>
<keyword evidence="1" id="KW-0539">Nucleus</keyword>
<keyword evidence="4" id="KW-1185">Reference proteome</keyword>
<reference evidence="3" key="1">
    <citation type="journal article" date="2023" name="Mol. Phylogenet. Evol.">
        <title>Genome-scale phylogeny and comparative genomics of the fungal order Sordariales.</title>
        <authorList>
            <person name="Hensen N."/>
            <person name="Bonometti L."/>
            <person name="Westerberg I."/>
            <person name="Brannstrom I.O."/>
            <person name="Guillou S."/>
            <person name="Cros-Aarteil S."/>
            <person name="Calhoun S."/>
            <person name="Haridas S."/>
            <person name="Kuo A."/>
            <person name="Mondo S."/>
            <person name="Pangilinan J."/>
            <person name="Riley R."/>
            <person name="LaButti K."/>
            <person name="Andreopoulos B."/>
            <person name="Lipzen A."/>
            <person name="Chen C."/>
            <person name="Yan M."/>
            <person name="Daum C."/>
            <person name="Ng V."/>
            <person name="Clum A."/>
            <person name="Steindorff A."/>
            <person name="Ohm R.A."/>
            <person name="Martin F."/>
            <person name="Silar P."/>
            <person name="Natvig D.O."/>
            <person name="Lalanne C."/>
            <person name="Gautier V."/>
            <person name="Ament-Velasquez S.L."/>
            <person name="Kruys A."/>
            <person name="Hutchinson M.I."/>
            <person name="Powell A.J."/>
            <person name="Barry K."/>
            <person name="Miller A.N."/>
            <person name="Grigoriev I.V."/>
            <person name="Debuchy R."/>
            <person name="Gladieux P."/>
            <person name="Hiltunen Thoren M."/>
            <person name="Johannesson H."/>
        </authorList>
    </citation>
    <scope>NUCLEOTIDE SEQUENCE</scope>
    <source>
        <strain evidence="3">CBS 315.58</strain>
    </source>
</reference>
<protein>
    <recommendedName>
        <fullName evidence="5">Zn(2)-C6 fungal-type domain-containing protein</fullName>
    </recommendedName>
</protein>
<proteinExistence type="predicted"/>
<evidence type="ECO:0000256" key="2">
    <source>
        <dbReference type="SAM" id="MobiDB-lite"/>
    </source>
</evidence>
<feature type="compositionally biased region" description="Basic and acidic residues" evidence="2">
    <location>
        <begin position="162"/>
        <end position="175"/>
    </location>
</feature>
<feature type="compositionally biased region" description="Polar residues" evidence="2">
    <location>
        <begin position="212"/>
        <end position="231"/>
    </location>
</feature>
<name>A0AAN6XSK6_9PEZI</name>
<feature type="region of interest" description="Disordered" evidence="2">
    <location>
        <begin position="158"/>
        <end position="231"/>
    </location>
</feature>
<evidence type="ECO:0000256" key="1">
    <source>
        <dbReference type="ARBA" id="ARBA00023242"/>
    </source>
</evidence>
<dbReference type="EMBL" id="MU863892">
    <property type="protein sequence ID" value="KAK4203007.1"/>
    <property type="molecule type" value="Genomic_DNA"/>
</dbReference>
<dbReference type="Proteomes" id="UP001303160">
    <property type="component" value="Unassembled WGS sequence"/>
</dbReference>
<gene>
    <name evidence="3" type="ORF">QBC40DRAFT_337852</name>
</gene>
<dbReference type="GO" id="GO:0000981">
    <property type="term" value="F:DNA-binding transcription factor activity, RNA polymerase II-specific"/>
    <property type="evidence" value="ECO:0007669"/>
    <property type="project" value="InterPro"/>
</dbReference>
<dbReference type="PANTHER" id="PTHR35392">
    <property type="entry name" value="ZN(II)2CYS6 TRANSCRIPTION FACTOR (EUROFUNG)-RELATED-RELATED"/>
    <property type="match status" value="1"/>
</dbReference>
<dbReference type="InterPro" id="IPR036864">
    <property type="entry name" value="Zn2-C6_fun-type_DNA-bd_sf"/>
</dbReference>
<comment type="caution">
    <text evidence="3">The sequence shown here is derived from an EMBL/GenBank/DDBJ whole genome shotgun (WGS) entry which is preliminary data.</text>
</comment>
<dbReference type="InterPro" id="IPR052973">
    <property type="entry name" value="Fungal_sec-metab_reg_TF"/>
</dbReference>
<dbReference type="AlphaFoldDB" id="A0AAN6XSK6"/>
<dbReference type="PANTHER" id="PTHR35392:SF3">
    <property type="entry name" value="ZN(2)-C6 FUNGAL-TYPE DOMAIN-CONTAINING PROTEIN"/>
    <property type="match status" value="1"/>
</dbReference>
<feature type="region of interest" description="Disordered" evidence="2">
    <location>
        <begin position="245"/>
        <end position="276"/>
    </location>
</feature>
<evidence type="ECO:0000313" key="3">
    <source>
        <dbReference type="EMBL" id="KAK4203007.1"/>
    </source>
</evidence>
<organism evidence="3 4">
    <name type="scientific">Triangularia verruculosa</name>
    <dbReference type="NCBI Taxonomy" id="2587418"/>
    <lineage>
        <taxon>Eukaryota</taxon>
        <taxon>Fungi</taxon>
        <taxon>Dikarya</taxon>
        <taxon>Ascomycota</taxon>
        <taxon>Pezizomycotina</taxon>
        <taxon>Sordariomycetes</taxon>
        <taxon>Sordariomycetidae</taxon>
        <taxon>Sordariales</taxon>
        <taxon>Podosporaceae</taxon>
        <taxon>Triangularia</taxon>
    </lineage>
</organism>
<feature type="compositionally biased region" description="Polar residues" evidence="2">
    <location>
        <begin position="245"/>
        <end position="258"/>
    </location>
</feature>
<feature type="region of interest" description="Disordered" evidence="2">
    <location>
        <begin position="1"/>
        <end position="32"/>
    </location>
</feature>
<dbReference type="SUPFAM" id="SSF57701">
    <property type="entry name" value="Zn2/Cys6 DNA-binding domain"/>
    <property type="match status" value="1"/>
</dbReference>
<dbReference type="InterPro" id="IPR001138">
    <property type="entry name" value="Zn2Cys6_DnaBD"/>
</dbReference>
<evidence type="ECO:0008006" key="5">
    <source>
        <dbReference type="Google" id="ProtNLM"/>
    </source>
</evidence>
<dbReference type="GO" id="GO:0008270">
    <property type="term" value="F:zinc ion binding"/>
    <property type="evidence" value="ECO:0007669"/>
    <property type="project" value="InterPro"/>
</dbReference>
<reference evidence="3" key="2">
    <citation type="submission" date="2023-05" db="EMBL/GenBank/DDBJ databases">
        <authorList>
            <consortium name="Lawrence Berkeley National Laboratory"/>
            <person name="Steindorff A."/>
            <person name="Hensen N."/>
            <person name="Bonometti L."/>
            <person name="Westerberg I."/>
            <person name="Brannstrom I.O."/>
            <person name="Guillou S."/>
            <person name="Cros-Aarteil S."/>
            <person name="Calhoun S."/>
            <person name="Haridas S."/>
            <person name="Kuo A."/>
            <person name="Mondo S."/>
            <person name="Pangilinan J."/>
            <person name="Riley R."/>
            <person name="Labutti K."/>
            <person name="Andreopoulos B."/>
            <person name="Lipzen A."/>
            <person name="Chen C."/>
            <person name="Yanf M."/>
            <person name="Daum C."/>
            <person name="Ng V."/>
            <person name="Clum A."/>
            <person name="Ohm R."/>
            <person name="Martin F."/>
            <person name="Silar P."/>
            <person name="Natvig D."/>
            <person name="Lalanne C."/>
            <person name="Gautier V."/>
            <person name="Ament-Velasquez S.L."/>
            <person name="Kruys A."/>
            <person name="Hutchinson M.I."/>
            <person name="Powell A.J."/>
            <person name="Barry K."/>
            <person name="Miller A.N."/>
            <person name="Grigoriev I.V."/>
            <person name="Debuchy R."/>
            <person name="Gladieux P."/>
            <person name="Thoren M.H."/>
            <person name="Johannesson H."/>
        </authorList>
    </citation>
    <scope>NUCLEOTIDE SEQUENCE</scope>
    <source>
        <strain evidence="3">CBS 315.58</strain>
    </source>
</reference>
<accession>A0AAN6XSK6</accession>